<dbReference type="Pfam" id="PF07297">
    <property type="entry name" value="DPM2"/>
    <property type="match status" value="1"/>
</dbReference>
<evidence type="ECO:0000256" key="9">
    <source>
        <dbReference type="ARBA" id="ARBA00046896"/>
    </source>
</evidence>
<comment type="function">
    <text evidence="8">Regulates the biosynthesis of dolichol phosphate-mannose. Regulatory subunit of the dolichol-phosphate mannose (DPM) synthase complex; essential for the ER localization and stable expression of DPM1. Part of the glycosylphosphatidylinositol-N-acetylglucosaminyltransferase (GPI-GnT) complex that catalyzes the transfer of N-acetylglucosamine from UDP-N-acetylglucosamine to phosphatidylinositol and participates in the first step of GPI biosynthesis. May act by regulating the GPI-GNT complex.</text>
</comment>
<keyword evidence="7 10" id="KW-0472">Membrane</keyword>
<dbReference type="STRING" id="372326.A0A1V4J6K9"/>
<dbReference type="EMBL" id="LSYS01008925">
    <property type="protein sequence ID" value="OPJ67861.1"/>
    <property type="molecule type" value="Genomic_DNA"/>
</dbReference>
<feature type="transmembrane region" description="Helical" evidence="10">
    <location>
        <begin position="49"/>
        <end position="74"/>
    </location>
</feature>
<evidence type="ECO:0000313" key="11">
    <source>
        <dbReference type="EMBL" id="OPJ67861.1"/>
    </source>
</evidence>
<evidence type="ECO:0000256" key="1">
    <source>
        <dbReference type="ARBA" id="ARBA00004477"/>
    </source>
</evidence>
<keyword evidence="6 10" id="KW-1133">Transmembrane helix</keyword>
<keyword evidence="12" id="KW-1185">Reference proteome</keyword>
<accession>A0A1V4J6K9</accession>
<name>A0A1V4J6K9_PATFA</name>
<gene>
    <name evidence="11" type="primary">DPM2</name>
    <name evidence="11" type="ORF">AV530_002068</name>
</gene>
<organism evidence="11 12">
    <name type="scientific">Patagioenas fasciata monilis</name>
    <dbReference type="NCBI Taxonomy" id="372326"/>
    <lineage>
        <taxon>Eukaryota</taxon>
        <taxon>Metazoa</taxon>
        <taxon>Chordata</taxon>
        <taxon>Craniata</taxon>
        <taxon>Vertebrata</taxon>
        <taxon>Euteleostomi</taxon>
        <taxon>Archelosauria</taxon>
        <taxon>Archosauria</taxon>
        <taxon>Dinosauria</taxon>
        <taxon>Saurischia</taxon>
        <taxon>Theropoda</taxon>
        <taxon>Coelurosauria</taxon>
        <taxon>Aves</taxon>
        <taxon>Neognathae</taxon>
        <taxon>Neoaves</taxon>
        <taxon>Columbimorphae</taxon>
        <taxon>Columbiformes</taxon>
        <taxon>Columbidae</taxon>
        <taxon>Patagioenas</taxon>
    </lineage>
</organism>
<evidence type="ECO:0000256" key="5">
    <source>
        <dbReference type="ARBA" id="ARBA00022824"/>
    </source>
</evidence>
<dbReference type="AlphaFoldDB" id="A0A1V4J6K9"/>
<comment type="similarity">
    <text evidence="2 10">Belongs to the DPM2 family.</text>
</comment>
<dbReference type="GO" id="GO:0030234">
    <property type="term" value="F:enzyme regulator activity"/>
    <property type="evidence" value="ECO:0007669"/>
    <property type="project" value="UniProtKB-UniRule"/>
</dbReference>
<evidence type="ECO:0000256" key="10">
    <source>
        <dbReference type="RuleBase" id="RU365084"/>
    </source>
</evidence>
<comment type="caution">
    <text evidence="11">The sequence shown here is derived from an EMBL/GenBank/DDBJ whole genome shotgun (WGS) entry which is preliminary data.</text>
</comment>
<dbReference type="Proteomes" id="UP000190648">
    <property type="component" value="Unassembled WGS sequence"/>
</dbReference>
<dbReference type="UniPathway" id="UPA00378"/>
<evidence type="ECO:0000256" key="2">
    <source>
        <dbReference type="ARBA" id="ARBA00005478"/>
    </source>
</evidence>
<comment type="function">
    <text evidence="10">Regulatory subunit of the dolichol-phosphate mannose (DPM) synthase complex; essential for the ER localization.</text>
</comment>
<dbReference type="OrthoDB" id="311279at2759"/>
<dbReference type="GO" id="GO:0180047">
    <property type="term" value="P:dolichol phosphate mannose biosynthetic process"/>
    <property type="evidence" value="ECO:0007669"/>
    <property type="project" value="InterPro"/>
</dbReference>
<evidence type="ECO:0000256" key="8">
    <source>
        <dbReference type="ARBA" id="ARBA00045174"/>
    </source>
</evidence>
<keyword evidence="4 10" id="KW-0812">Transmembrane</keyword>
<evidence type="ECO:0000256" key="4">
    <source>
        <dbReference type="ARBA" id="ARBA00022692"/>
    </source>
</evidence>
<dbReference type="GO" id="GO:0006506">
    <property type="term" value="P:GPI anchor biosynthetic process"/>
    <property type="evidence" value="ECO:0007669"/>
    <property type="project" value="TreeGrafter"/>
</dbReference>
<sequence>MATITDRLVGFCLVAFSLLLFVYYTFWIVILPFIDSDYGIHRYFLPREFAVIIPVVAGLVLLLFIGIFIMVVMWKSKKPAQKSD</sequence>
<dbReference type="PANTHER" id="PTHR15039:SF11">
    <property type="entry name" value="DOLICHOL PHOSPHATE-MANNOSE BIOSYNTHESIS REGULATORY PROTEIN"/>
    <property type="match status" value="1"/>
</dbReference>
<comment type="subcellular location">
    <subcellularLocation>
        <location evidence="1 10">Endoplasmic reticulum membrane</location>
        <topology evidence="1 10">Multi-pass membrane protein</topology>
    </subcellularLocation>
</comment>
<evidence type="ECO:0000256" key="6">
    <source>
        <dbReference type="ARBA" id="ARBA00022989"/>
    </source>
</evidence>
<evidence type="ECO:0000256" key="3">
    <source>
        <dbReference type="ARBA" id="ARBA00018157"/>
    </source>
</evidence>
<comment type="pathway">
    <text evidence="10">Protein modification; protein glycosylation.</text>
</comment>
<evidence type="ECO:0000313" key="12">
    <source>
        <dbReference type="Proteomes" id="UP000190648"/>
    </source>
</evidence>
<dbReference type="InterPro" id="IPR009914">
    <property type="entry name" value="DPM2"/>
</dbReference>
<dbReference type="GO" id="GO:0033185">
    <property type="term" value="C:dolichol-phosphate-mannose synthase complex"/>
    <property type="evidence" value="ECO:0007669"/>
    <property type="project" value="TreeGrafter"/>
</dbReference>
<protein>
    <recommendedName>
        <fullName evidence="3 10">Dolichol phosphate-mannose biosynthesis regulatory protein</fullName>
    </recommendedName>
</protein>
<feature type="transmembrane region" description="Helical" evidence="10">
    <location>
        <begin position="12"/>
        <end position="34"/>
    </location>
</feature>
<evidence type="ECO:0000256" key="7">
    <source>
        <dbReference type="ARBA" id="ARBA00023136"/>
    </source>
</evidence>
<reference evidence="11 12" key="1">
    <citation type="submission" date="2016-02" db="EMBL/GenBank/DDBJ databases">
        <title>Band-tailed pigeon sequencing and assembly.</title>
        <authorList>
            <person name="Soares A.E."/>
            <person name="Novak B.J."/>
            <person name="Rice E.S."/>
            <person name="O'Connell B."/>
            <person name="Chang D."/>
            <person name="Weber S."/>
            <person name="Shapiro B."/>
        </authorList>
    </citation>
    <scope>NUCLEOTIDE SEQUENCE [LARGE SCALE GENOMIC DNA]</scope>
    <source>
        <strain evidence="11">BTP2013</strain>
        <tissue evidence="11">Blood</tissue>
    </source>
</reference>
<comment type="subunit">
    <text evidence="9">Component of the dolichol-phosphate mannose (DPM) synthase complex composed of DPM1, DPM2 and DPM3; in the complex interacts directly with DPM3. Component of the glycosylphosphatidylinositol-N-acetylglucosaminyltransferase (GPI-GnT) complex composed at least by PIGA, PIGC, PIGH, PIGP, PIGQ, PIGY and DPM2. Interacts with PIGA, PIGC and PIGQ.</text>
</comment>
<dbReference type="GO" id="GO:0005789">
    <property type="term" value="C:endoplasmic reticulum membrane"/>
    <property type="evidence" value="ECO:0007669"/>
    <property type="project" value="UniProtKB-SubCell"/>
</dbReference>
<dbReference type="PANTHER" id="PTHR15039">
    <property type="entry name" value="DOLICHOL PHOSPHATE-MANNOSE BIOSYNTHESIS REGULATORY PROTEIN"/>
    <property type="match status" value="1"/>
</dbReference>
<proteinExistence type="inferred from homology"/>
<keyword evidence="5 10" id="KW-0256">Endoplasmic reticulum</keyword>